<organism evidence="7 8">
    <name type="scientific">Capnocytophaga bilenii</name>
    <dbReference type="NCBI Taxonomy" id="2819369"/>
    <lineage>
        <taxon>Bacteria</taxon>
        <taxon>Pseudomonadati</taxon>
        <taxon>Bacteroidota</taxon>
        <taxon>Flavobacteriia</taxon>
        <taxon>Flavobacteriales</taxon>
        <taxon>Flavobacteriaceae</taxon>
        <taxon>Capnocytophaga</taxon>
    </lineage>
</organism>
<evidence type="ECO:0000313" key="7">
    <source>
        <dbReference type="EMBL" id="MBO1883429.1"/>
    </source>
</evidence>
<dbReference type="EMBL" id="JAGDYP010000002">
    <property type="protein sequence ID" value="MBO1883429.1"/>
    <property type="molecule type" value="Genomic_DNA"/>
</dbReference>
<evidence type="ECO:0000256" key="2">
    <source>
        <dbReference type="ARBA" id="ARBA00008854"/>
    </source>
</evidence>
<comment type="caution">
    <text evidence="7">The sequence shown here is derived from an EMBL/GenBank/DDBJ whole genome shotgun (WGS) entry which is preliminary data.</text>
</comment>
<evidence type="ECO:0000256" key="3">
    <source>
        <dbReference type="ARBA" id="ARBA00022692"/>
    </source>
</evidence>
<evidence type="ECO:0000313" key="8">
    <source>
        <dbReference type="Proteomes" id="UP000681610"/>
    </source>
</evidence>
<keyword evidence="3 6" id="KW-0812">Transmembrane</keyword>
<dbReference type="RefSeq" id="WP_208058126.1">
    <property type="nucleotide sequence ID" value="NZ_JAGDYP010000002.1"/>
</dbReference>
<dbReference type="PANTHER" id="PTHR34478">
    <property type="entry name" value="PROTEIN LEMA"/>
    <property type="match status" value="1"/>
</dbReference>
<dbReference type="SUPFAM" id="SSF140478">
    <property type="entry name" value="LemA-like"/>
    <property type="match status" value="1"/>
</dbReference>
<dbReference type="PANTHER" id="PTHR34478:SF2">
    <property type="entry name" value="MEMBRANE PROTEIN"/>
    <property type="match status" value="1"/>
</dbReference>
<comment type="similarity">
    <text evidence="2">Belongs to the LemA family.</text>
</comment>
<evidence type="ECO:0000256" key="4">
    <source>
        <dbReference type="ARBA" id="ARBA00022989"/>
    </source>
</evidence>
<evidence type="ECO:0000256" key="1">
    <source>
        <dbReference type="ARBA" id="ARBA00004167"/>
    </source>
</evidence>
<comment type="subcellular location">
    <subcellularLocation>
        <location evidence="1">Membrane</location>
        <topology evidence="1">Single-pass membrane protein</topology>
    </subcellularLocation>
</comment>
<evidence type="ECO:0000256" key="5">
    <source>
        <dbReference type="ARBA" id="ARBA00023136"/>
    </source>
</evidence>
<dbReference type="Pfam" id="PF04011">
    <property type="entry name" value="LemA"/>
    <property type="match status" value="1"/>
</dbReference>
<protein>
    <submittedName>
        <fullName evidence="7">LemA family protein</fullName>
    </submittedName>
</protein>
<feature type="transmembrane region" description="Helical" evidence="6">
    <location>
        <begin position="6"/>
        <end position="26"/>
    </location>
</feature>
<dbReference type="Gene3D" id="1.20.1440.20">
    <property type="entry name" value="LemA-like domain"/>
    <property type="match status" value="1"/>
</dbReference>
<sequence>MKSKKWIYIGIAVVLGWFVISTYNGLIVQKQEVKAKWSQIEVQLQRRTDLILSLVKTVKGYAKHESETLERVMLARAKATQITVDPTKLDEATMAKLSQAQGELSQALGRLMVVSENYPELKANQNFMMLQTEIAGCENRIAVERKRYNDAAKVYNTSLLSFPKNLVASFLGFTEVAYYQAEAGSNKAPDFEF</sequence>
<name>A0ABS3PWX6_9FLAO</name>
<accession>A0ABS3PWX6</accession>
<keyword evidence="8" id="KW-1185">Reference proteome</keyword>
<keyword evidence="4 6" id="KW-1133">Transmembrane helix</keyword>
<reference evidence="7 8" key="1">
    <citation type="submission" date="2021-03" db="EMBL/GenBank/DDBJ databases">
        <title>Isolation and description of Capnocytophaga bilenii sp. nov., a novel Capnocytophaga species, isolated from a gingivitis subject.</title>
        <authorList>
            <person name="Antezack A."/>
            <person name="Monnet-Corti V."/>
            <person name="La Scola B."/>
        </authorList>
    </citation>
    <scope>NUCLEOTIDE SEQUENCE [LARGE SCALE GENOMIC DNA]</scope>
    <source>
        <strain evidence="7 8">Marseille-Q4570</strain>
    </source>
</reference>
<dbReference type="InterPro" id="IPR023353">
    <property type="entry name" value="LemA-like_dom_sf"/>
</dbReference>
<gene>
    <name evidence="7" type="ORF">J4N46_03070</name>
</gene>
<dbReference type="Proteomes" id="UP000681610">
    <property type="component" value="Unassembled WGS sequence"/>
</dbReference>
<dbReference type="InterPro" id="IPR007156">
    <property type="entry name" value="MamQ_LemA"/>
</dbReference>
<proteinExistence type="inferred from homology"/>
<keyword evidence="5 6" id="KW-0472">Membrane</keyword>
<evidence type="ECO:0000256" key="6">
    <source>
        <dbReference type="SAM" id="Phobius"/>
    </source>
</evidence>